<reference evidence="1" key="2">
    <citation type="journal article" date="2015" name="Fish Shellfish Immunol.">
        <title>Early steps in the European eel (Anguilla anguilla)-Vibrio vulnificus interaction in the gills: Role of the RtxA13 toxin.</title>
        <authorList>
            <person name="Callol A."/>
            <person name="Pajuelo D."/>
            <person name="Ebbesson L."/>
            <person name="Teles M."/>
            <person name="MacKenzie S."/>
            <person name="Amaro C."/>
        </authorList>
    </citation>
    <scope>NUCLEOTIDE SEQUENCE</scope>
</reference>
<proteinExistence type="predicted"/>
<organism evidence="1">
    <name type="scientific">Anguilla anguilla</name>
    <name type="common">European freshwater eel</name>
    <name type="synonym">Muraena anguilla</name>
    <dbReference type="NCBI Taxonomy" id="7936"/>
    <lineage>
        <taxon>Eukaryota</taxon>
        <taxon>Metazoa</taxon>
        <taxon>Chordata</taxon>
        <taxon>Craniata</taxon>
        <taxon>Vertebrata</taxon>
        <taxon>Euteleostomi</taxon>
        <taxon>Actinopterygii</taxon>
        <taxon>Neopterygii</taxon>
        <taxon>Teleostei</taxon>
        <taxon>Anguilliformes</taxon>
        <taxon>Anguillidae</taxon>
        <taxon>Anguilla</taxon>
    </lineage>
</organism>
<protein>
    <submittedName>
        <fullName evidence="1">Uncharacterized protein</fullName>
    </submittedName>
</protein>
<sequence length="38" mass="4302">MGLTEMFKGDNQLYILCILLVLKYNVCSHIEGTFLSPP</sequence>
<dbReference type="EMBL" id="GBXM01022862">
    <property type="protein sequence ID" value="JAH85715.1"/>
    <property type="molecule type" value="Transcribed_RNA"/>
</dbReference>
<dbReference type="AlphaFoldDB" id="A0A0E9W807"/>
<name>A0A0E9W807_ANGAN</name>
<evidence type="ECO:0000313" key="1">
    <source>
        <dbReference type="EMBL" id="JAH85715.1"/>
    </source>
</evidence>
<reference evidence="1" key="1">
    <citation type="submission" date="2014-11" db="EMBL/GenBank/DDBJ databases">
        <authorList>
            <person name="Amaro Gonzalez C."/>
        </authorList>
    </citation>
    <scope>NUCLEOTIDE SEQUENCE</scope>
</reference>
<accession>A0A0E9W807</accession>